<organism evidence="1 2">
    <name type="scientific">Heliocybe sulcata</name>
    <dbReference type="NCBI Taxonomy" id="5364"/>
    <lineage>
        <taxon>Eukaryota</taxon>
        <taxon>Fungi</taxon>
        <taxon>Dikarya</taxon>
        <taxon>Basidiomycota</taxon>
        <taxon>Agaricomycotina</taxon>
        <taxon>Agaricomycetes</taxon>
        <taxon>Gloeophyllales</taxon>
        <taxon>Gloeophyllaceae</taxon>
        <taxon>Heliocybe</taxon>
    </lineage>
</organism>
<protein>
    <submittedName>
        <fullName evidence="1">Uncharacterized protein</fullName>
    </submittedName>
</protein>
<dbReference type="Proteomes" id="UP000305948">
    <property type="component" value="Unassembled WGS sequence"/>
</dbReference>
<accession>A0A5C3MPI5</accession>
<dbReference type="EMBL" id="ML213531">
    <property type="protein sequence ID" value="TFK46296.1"/>
    <property type="molecule type" value="Genomic_DNA"/>
</dbReference>
<dbReference type="AlphaFoldDB" id="A0A5C3MPI5"/>
<keyword evidence="2" id="KW-1185">Reference proteome</keyword>
<sequence length="175" mass="19463">MAQGMSTLVIERKPTAVLTPAPTIHLVTAPPSPPDSVQALLFRPTTDRLELITLRPYHTISHIFLNHAHYFGGHVLRAIPITRTHQGFTLIHPLVVWMDETALQAEEEVEPVNQPILRLTNGALEIYGAVIIGCWQESPSTMFRNIDPFTDLTIALTFLVAHDSEDIPMPLSIGF</sequence>
<gene>
    <name evidence="1" type="ORF">OE88DRAFT_1739582</name>
</gene>
<name>A0A5C3MPI5_9AGAM</name>
<evidence type="ECO:0000313" key="1">
    <source>
        <dbReference type="EMBL" id="TFK46296.1"/>
    </source>
</evidence>
<reference evidence="1 2" key="1">
    <citation type="journal article" date="2019" name="Nat. Ecol. Evol.">
        <title>Megaphylogeny resolves global patterns of mushroom evolution.</title>
        <authorList>
            <person name="Varga T."/>
            <person name="Krizsan K."/>
            <person name="Foldi C."/>
            <person name="Dima B."/>
            <person name="Sanchez-Garcia M."/>
            <person name="Sanchez-Ramirez S."/>
            <person name="Szollosi G.J."/>
            <person name="Szarkandi J.G."/>
            <person name="Papp V."/>
            <person name="Albert L."/>
            <person name="Andreopoulos W."/>
            <person name="Angelini C."/>
            <person name="Antonin V."/>
            <person name="Barry K.W."/>
            <person name="Bougher N.L."/>
            <person name="Buchanan P."/>
            <person name="Buyck B."/>
            <person name="Bense V."/>
            <person name="Catcheside P."/>
            <person name="Chovatia M."/>
            <person name="Cooper J."/>
            <person name="Damon W."/>
            <person name="Desjardin D."/>
            <person name="Finy P."/>
            <person name="Geml J."/>
            <person name="Haridas S."/>
            <person name="Hughes K."/>
            <person name="Justo A."/>
            <person name="Karasinski D."/>
            <person name="Kautmanova I."/>
            <person name="Kiss B."/>
            <person name="Kocsube S."/>
            <person name="Kotiranta H."/>
            <person name="LaButti K.M."/>
            <person name="Lechner B.E."/>
            <person name="Liimatainen K."/>
            <person name="Lipzen A."/>
            <person name="Lukacs Z."/>
            <person name="Mihaltcheva S."/>
            <person name="Morgado L.N."/>
            <person name="Niskanen T."/>
            <person name="Noordeloos M.E."/>
            <person name="Ohm R.A."/>
            <person name="Ortiz-Santana B."/>
            <person name="Ovrebo C."/>
            <person name="Racz N."/>
            <person name="Riley R."/>
            <person name="Savchenko A."/>
            <person name="Shiryaev A."/>
            <person name="Soop K."/>
            <person name="Spirin V."/>
            <person name="Szebenyi C."/>
            <person name="Tomsovsky M."/>
            <person name="Tulloss R.E."/>
            <person name="Uehling J."/>
            <person name="Grigoriev I.V."/>
            <person name="Vagvolgyi C."/>
            <person name="Papp T."/>
            <person name="Martin F.M."/>
            <person name="Miettinen O."/>
            <person name="Hibbett D.S."/>
            <person name="Nagy L.G."/>
        </authorList>
    </citation>
    <scope>NUCLEOTIDE SEQUENCE [LARGE SCALE GENOMIC DNA]</scope>
    <source>
        <strain evidence="1 2">OMC1185</strain>
    </source>
</reference>
<proteinExistence type="predicted"/>
<evidence type="ECO:0000313" key="2">
    <source>
        <dbReference type="Proteomes" id="UP000305948"/>
    </source>
</evidence>